<evidence type="ECO:0000313" key="2">
    <source>
        <dbReference type="EMBL" id="KAF0688195.1"/>
    </source>
</evidence>
<keyword evidence="4" id="KW-1185">Reference proteome</keyword>
<dbReference type="EMBL" id="VJMH01006746">
    <property type="protein sequence ID" value="KAF0688195.1"/>
    <property type="molecule type" value="Genomic_DNA"/>
</dbReference>
<gene>
    <name evidence="3" type="primary">Aste57867_20170</name>
    <name evidence="2" type="ORF">As57867_020104</name>
    <name evidence="3" type="ORF">ASTE57867_20170</name>
</gene>
<feature type="transmembrane region" description="Helical" evidence="1">
    <location>
        <begin position="27"/>
        <end position="47"/>
    </location>
</feature>
<reference evidence="3 4" key="1">
    <citation type="submission" date="2019-03" db="EMBL/GenBank/DDBJ databases">
        <authorList>
            <person name="Gaulin E."/>
            <person name="Dumas B."/>
        </authorList>
    </citation>
    <scope>NUCLEOTIDE SEQUENCE [LARGE SCALE GENOMIC DNA]</scope>
    <source>
        <strain evidence="3">CBS 568.67</strain>
    </source>
</reference>
<keyword evidence="1" id="KW-0812">Transmembrane</keyword>
<dbReference type="Proteomes" id="UP000332933">
    <property type="component" value="Unassembled WGS sequence"/>
</dbReference>
<keyword evidence="1" id="KW-1133">Transmembrane helix</keyword>
<evidence type="ECO:0000256" key="1">
    <source>
        <dbReference type="SAM" id="Phobius"/>
    </source>
</evidence>
<organism evidence="3 4">
    <name type="scientific">Aphanomyces stellatus</name>
    <dbReference type="NCBI Taxonomy" id="120398"/>
    <lineage>
        <taxon>Eukaryota</taxon>
        <taxon>Sar</taxon>
        <taxon>Stramenopiles</taxon>
        <taxon>Oomycota</taxon>
        <taxon>Saprolegniomycetes</taxon>
        <taxon>Saprolegniales</taxon>
        <taxon>Verrucalvaceae</taxon>
        <taxon>Aphanomyces</taxon>
    </lineage>
</organism>
<keyword evidence="1" id="KW-0472">Membrane</keyword>
<evidence type="ECO:0000313" key="3">
    <source>
        <dbReference type="EMBL" id="VFT96864.1"/>
    </source>
</evidence>
<sequence length="99" mass="10640">MFYISTVQWVVVSAVVGDAWTPSSFSAYATICVVQGAGVVAAFFLTFTGREIEVPHLDPDSPPLDATAVLACWDLIDYLLRLHPTKTAIAVVADKPICV</sequence>
<name>A0A485LEI8_9STRA</name>
<accession>A0A485LEI8</accession>
<dbReference type="EMBL" id="CAADRA010006769">
    <property type="protein sequence ID" value="VFT96864.1"/>
    <property type="molecule type" value="Genomic_DNA"/>
</dbReference>
<evidence type="ECO:0000313" key="4">
    <source>
        <dbReference type="Proteomes" id="UP000332933"/>
    </source>
</evidence>
<dbReference type="AlphaFoldDB" id="A0A485LEI8"/>
<protein>
    <submittedName>
        <fullName evidence="3">Aste57867_20170 protein</fullName>
    </submittedName>
</protein>
<reference evidence="2" key="2">
    <citation type="submission" date="2019-06" db="EMBL/GenBank/DDBJ databases">
        <title>Genomics analysis of Aphanomyces spp. identifies a new class of oomycete effector associated with host adaptation.</title>
        <authorList>
            <person name="Gaulin E."/>
        </authorList>
    </citation>
    <scope>NUCLEOTIDE SEQUENCE</scope>
    <source>
        <strain evidence="2">CBS 578.67</strain>
    </source>
</reference>
<proteinExistence type="predicted"/>